<dbReference type="InterPro" id="IPR033883">
    <property type="entry name" value="C2_III"/>
</dbReference>
<comment type="cofactor">
    <cofactor evidence="2">
        <name>Ca(2+)</name>
        <dbReference type="ChEBI" id="CHEBI:29108"/>
    </cofactor>
</comment>
<dbReference type="SMART" id="SM00230">
    <property type="entry name" value="CysPc"/>
    <property type="match status" value="1"/>
</dbReference>
<dbReference type="InterPro" id="IPR001300">
    <property type="entry name" value="Peptidase_C2_calpain_cat"/>
</dbReference>
<evidence type="ECO:0000256" key="5">
    <source>
        <dbReference type="ARBA" id="ARBA00007623"/>
    </source>
</evidence>
<dbReference type="InterPro" id="IPR002048">
    <property type="entry name" value="EF_hand_dom"/>
</dbReference>
<dbReference type="SUPFAM" id="SSF49758">
    <property type="entry name" value="Calpain large subunit, middle domain (domain III)"/>
    <property type="match status" value="1"/>
</dbReference>
<evidence type="ECO:0000256" key="4">
    <source>
        <dbReference type="ARBA" id="ARBA00004496"/>
    </source>
</evidence>
<evidence type="ECO:0000256" key="22">
    <source>
        <dbReference type="PROSITE-ProRule" id="PRU00239"/>
    </source>
</evidence>
<dbReference type="GO" id="GO:0005886">
    <property type="term" value="C:plasma membrane"/>
    <property type="evidence" value="ECO:0007669"/>
    <property type="project" value="UniProtKB-SubCell"/>
</dbReference>
<evidence type="ECO:0000256" key="16">
    <source>
        <dbReference type="ARBA" id="ARBA00023136"/>
    </source>
</evidence>
<dbReference type="GO" id="GO:0006508">
    <property type="term" value="P:proteolysis"/>
    <property type="evidence" value="ECO:0007669"/>
    <property type="project" value="UniProtKB-KW"/>
</dbReference>
<evidence type="ECO:0000256" key="13">
    <source>
        <dbReference type="ARBA" id="ARBA00022801"/>
    </source>
</evidence>
<dbReference type="SMART" id="SM00720">
    <property type="entry name" value="calpain_III"/>
    <property type="match status" value="1"/>
</dbReference>
<dbReference type="AlphaFoldDB" id="A0A8C7LD78"/>
<evidence type="ECO:0000313" key="25">
    <source>
        <dbReference type="Ensembl" id="ENSOKIP00005115839.1"/>
    </source>
</evidence>
<keyword evidence="8" id="KW-1003">Cell membrane</keyword>
<evidence type="ECO:0000256" key="14">
    <source>
        <dbReference type="ARBA" id="ARBA00022807"/>
    </source>
</evidence>
<reference evidence="25" key="1">
    <citation type="submission" date="2025-08" db="UniProtKB">
        <authorList>
            <consortium name="Ensembl"/>
        </authorList>
    </citation>
    <scope>IDENTIFICATION</scope>
</reference>
<evidence type="ECO:0000259" key="24">
    <source>
        <dbReference type="PROSITE" id="PS50222"/>
    </source>
</evidence>
<keyword evidence="13 22" id="KW-0378">Hydrolase</keyword>
<dbReference type="CDD" id="cd00214">
    <property type="entry name" value="Calpain_III"/>
    <property type="match status" value="1"/>
</dbReference>
<dbReference type="SUPFAM" id="SSF54001">
    <property type="entry name" value="Cysteine proteinases"/>
    <property type="match status" value="1"/>
</dbReference>
<evidence type="ECO:0000256" key="2">
    <source>
        <dbReference type="ARBA" id="ARBA00001913"/>
    </source>
</evidence>
<dbReference type="InterPro" id="IPR022683">
    <property type="entry name" value="Calpain_III"/>
</dbReference>
<accession>A0A8C7LD78</accession>
<evidence type="ECO:0000256" key="11">
    <source>
        <dbReference type="ARBA" id="ARBA00022723"/>
    </source>
</evidence>
<dbReference type="InterPro" id="IPR022684">
    <property type="entry name" value="Calpain_cysteine_protease"/>
</dbReference>
<dbReference type="PRINTS" id="PR00704">
    <property type="entry name" value="CALPAIN"/>
</dbReference>
<comment type="subcellular location">
    <subcellularLocation>
        <location evidence="3">Cell membrane</location>
    </subcellularLocation>
    <subcellularLocation>
        <location evidence="4">Cytoplasm</location>
    </subcellularLocation>
</comment>
<evidence type="ECO:0000256" key="8">
    <source>
        <dbReference type="ARBA" id="ARBA00022475"/>
    </source>
</evidence>
<proteinExistence type="inferred from homology"/>
<dbReference type="Pfam" id="PF00648">
    <property type="entry name" value="Peptidase_C2"/>
    <property type="match status" value="1"/>
</dbReference>
<sequence length="672" mass="75857">MAGIASKLQHDREKAQGIGSNARAVKYLGQDFEALRASCLERGQLFQDDLFEAIPASLGFKDLGPNSSKVRGIKWMRPMELTSNPQFIAGGTTRTDVCQGALGDCWLLAAIASLTLNKQVLSRVVPKGQTFDKDYAGIFHFEFWQFGEWVDVVIDDRLPAKDGELLFVHSAEGNEFWSALLEKAYAKLNGCYEALSGGSTTEGFEDFTGGIAEVHELRNAGPKLFKIIRKALSRGFLLGCSVDISNLADSEAITSSKLVRGHAYSLTRLAQTDPLVRVRNPWGQVEWTGAWSDNSSEWHHVSDEDRARLINKSEDGEFWMSFLDFLSQYSRLEICNLTPDTLSEDENQNWALNKFEGAWRKGSTAGGCRNFPDSFWQNPQFVIKLDEEDDDPDDDEAGCTFLVGLIQKNRRRMRKSGEDMQTIGFSIYEVKYYSGQRRVHLNKNFFLRNASAARSETFINLREVCERFCLPPGEYLIIPSTFQPNNNGDFCVRVFSEKQAEFQFEYRPDFSSTTITKACLVNSYQPGILNKVVTKRDDIITDGFNLVTCRNMVNLLDKDGSGMLGLVEFKILWIKIEKYLDLYREKDVDDSGQMSSAEMRLAVNDAGFSLNSSLHQIIVARYSESGLTVDFDNFVGCLIRLETLFNTFKTLDKDESGEVELTMLEWLNVSLL</sequence>
<reference evidence="25" key="2">
    <citation type="submission" date="2025-09" db="UniProtKB">
        <authorList>
            <consortium name="Ensembl"/>
        </authorList>
    </citation>
    <scope>IDENTIFICATION</scope>
</reference>
<dbReference type="PANTHER" id="PTHR10183">
    <property type="entry name" value="CALPAIN"/>
    <property type="match status" value="1"/>
</dbReference>
<evidence type="ECO:0000256" key="12">
    <source>
        <dbReference type="ARBA" id="ARBA00022737"/>
    </source>
</evidence>
<evidence type="ECO:0000256" key="6">
    <source>
        <dbReference type="ARBA" id="ARBA00012481"/>
    </source>
</evidence>
<feature type="active site" evidence="21 22">
    <location>
        <position position="262"/>
    </location>
</feature>
<dbReference type="Proteomes" id="UP000694557">
    <property type="component" value="Unassembled WGS sequence"/>
</dbReference>
<dbReference type="FunFam" id="2.60.120.380:FF:000001">
    <property type="entry name" value="Calpain-1 catalytic subunit"/>
    <property type="match status" value="1"/>
</dbReference>
<evidence type="ECO:0000256" key="19">
    <source>
        <dbReference type="ARBA" id="ARBA00032449"/>
    </source>
</evidence>
<evidence type="ECO:0000313" key="26">
    <source>
        <dbReference type="Proteomes" id="UP000694557"/>
    </source>
</evidence>
<dbReference type="Pfam" id="PF01067">
    <property type="entry name" value="Calpain_III"/>
    <property type="match status" value="1"/>
</dbReference>
<keyword evidence="26" id="KW-1185">Reference proteome</keyword>
<dbReference type="PROSITE" id="PS00018">
    <property type="entry name" value="EF_HAND_1"/>
    <property type="match status" value="1"/>
</dbReference>
<keyword evidence="10 22" id="KW-0645">Protease</keyword>
<dbReference type="FunFam" id="3.90.70.10:FF:000001">
    <property type="entry name" value="Calpain-1 catalytic subunit"/>
    <property type="match status" value="1"/>
</dbReference>
<keyword evidence="9" id="KW-0963">Cytoplasm</keyword>
<dbReference type="SUPFAM" id="SSF47473">
    <property type="entry name" value="EF-hand"/>
    <property type="match status" value="1"/>
</dbReference>
<keyword evidence="15" id="KW-0106">Calcium</keyword>
<dbReference type="InterPro" id="IPR000169">
    <property type="entry name" value="Pept_cys_AS"/>
</dbReference>
<dbReference type="Gene3D" id="3.90.70.10">
    <property type="entry name" value="Cysteine proteinases"/>
    <property type="match status" value="1"/>
</dbReference>
<dbReference type="CDD" id="cd00044">
    <property type="entry name" value="CysPc"/>
    <property type="match status" value="1"/>
</dbReference>
<dbReference type="InterPro" id="IPR038765">
    <property type="entry name" value="Papain-like_cys_pep_sf"/>
</dbReference>
<name>A0A8C7LD78_ONCKI</name>
<organism evidence="25 26">
    <name type="scientific">Oncorhynchus kisutch</name>
    <name type="common">Coho salmon</name>
    <name type="synonym">Salmo kisutch</name>
    <dbReference type="NCBI Taxonomy" id="8019"/>
    <lineage>
        <taxon>Eukaryota</taxon>
        <taxon>Metazoa</taxon>
        <taxon>Chordata</taxon>
        <taxon>Craniata</taxon>
        <taxon>Vertebrata</taxon>
        <taxon>Euteleostomi</taxon>
        <taxon>Actinopterygii</taxon>
        <taxon>Neopterygii</taxon>
        <taxon>Teleostei</taxon>
        <taxon>Protacanthopterygii</taxon>
        <taxon>Salmoniformes</taxon>
        <taxon>Salmonidae</taxon>
        <taxon>Salmoninae</taxon>
        <taxon>Oncorhynchus</taxon>
    </lineage>
</organism>
<dbReference type="Gene3D" id="1.10.238.10">
    <property type="entry name" value="EF-hand"/>
    <property type="match status" value="1"/>
</dbReference>
<evidence type="ECO:0000256" key="20">
    <source>
        <dbReference type="ARBA" id="ARBA00032544"/>
    </source>
</evidence>
<keyword evidence="12" id="KW-0677">Repeat</keyword>
<dbReference type="InterPro" id="IPR022682">
    <property type="entry name" value="Calpain_domain_III"/>
</dbReference>
<dbReference type="Gene3D" id="2.60.120.380">
    <property type="match status" value="1"/>
</dbReference>
<dbReference type="PANTHER" id="PTHR10183:SF268">
    <property type="entry name" value="CALPAIN-2 CATALYTIC SUBUNIT"/>
    <property type="match status" value="1"/>
</dbReference>
<evidence type="ECO:0000256" key="10">
    <source>
        <dbReference type="ARBA" id="ARBA00022670"/>
    </source>
</evidence>
<evidence type="ECO:0000256" key="1">
    <source>
        <dbReference type="ARBA" id="ARBA00001223"/>
    </source>
</evidence>
<feature type="domain" description="Calpain catalytic" evidence="23">
    <location>
        <begin position="45"/>
        <end position="338"/>
    </location>
</feature>
<dbReference type="GO" id="GO:0005737">
    <property type="term" value="C:cytoplasm"/>
    <property type="evidence" value="ECO:0007669"/>
    <property type="project" value="UniProtKB-SubCell"/>
</dbReference>
<dbReference type="PROSITE" id="PS50222">
    <property type="entry name" value="EF_HAND_2"/>
    <property type="match status" value="1"/>
</dbReference>
<keyword evidence="11" id="KW-0479">Metal-binding</keyword>
<dbReference type="GO" id="GO:0005509">
    <property type="term" value="F:calcium ion binding"/>
    <property type="evidence" value="ECO:0007669"/>
    <property type="project" value="InterPro"/>
</dbReference>
<evidence type="ECO:0000259" key="23">
    <source>
        <dbReference type="PROSITE" id="PS50203"/>
    </source>
</evidence>
<feature type="active site" evidence="21 22">
    <location>
        <position position="105"/>
    </location>
</feature>
<comment type="similarity">
    <text evidence="5">Belongs to the peptidase C2 family.</text>
</comment>
<evidence type="ECO:0000256" key="3">
    <source>
        <dbReference type="ARBA" id="ARBA00004236"/>
    </source>
</evidence>
<dbReference type="PROSITE" id="PS00139">
    <property type="entry name" value="THIOL_PROTEASE_CYS"/>
    <property type="match status" value="1"/>
</dbReference>
<dbReference type="Ensembl" id="ENSOKIT00005123904.1">
    <property type="protein sequence ID" value="ENSOKIP00005115839.1"/>
    <property type="gene ID" value="ENSOKIG00005050214.1"/>
</dbReference>
<gene>
    <name evidence="25" type="primary">CAPN2</name>
</gene>
<keyword evidence="16" id="KW-0472">Membrane</keyword>
<comment type="catalytic activity">
    <reaction evidence="1">
        <text>Broad endopeptidase specificity.</text>
        <dbReference type="EC" id="3.4.22.53"/>
    </reaction>
</comment>
<evidence type="ECO:0000256" key="21">
    <source>
        <dbReference type="PIRSR" id="PIRSR622684-1"/>
    </source>
</evidence>
<dbReference type="InterPro" id="IPR036213">
    <property type="entry name" value="Calpain_III_sf"/>
</dbReference>
<evidence type="ECO:0000256" key="15">
    <source>
        <dbReference type="ARBA" id="ARBA00022837"/>
    </source>
</evidence>
<dbReference type="InterPro" id="IPR018247">
    <property type="entry name" value="EF_Hand_1_Ca_BS"/>
</dbReference>
<evidence type="ECO:0000256" key="18">
    <source>
        <dbReference type="ARBA" id="ARBA00031308"/>
    </source>
</evidence>
<dbReference type="GO" id="GO:0004198">
    <property type="term" value="F:calcium-dependent cysteine-type endopeptidase activity"/>
    <property type="evidence" value="ECO:0007669"/>
    <property type="project" value="UniProtKB-EC"/>
</dbReference>
<keyword evidence="14 22" id="KW-0788">Thiol protease</keyword>
<dbReference type="EC" id="3.4.22.53" evidence="6"/>
<dbReference type="GeneTree" id="ENSGT00940000154784"/>
<evidence type="ECO:0000256" key="7">
    <source>
        <dbReference type="ARBA" id="ARBA00014052"/>
    </source>
</evidence>
<feature type="domain" description="EF-hand" evidence="24">
    <location>
        <begin position="574"/>
        <end position="609"/>
    </location>
</feature>
<evidence type="ECO:0000256" key="9">
    <source>
        <dbReference type="ARBA" id="ARBA00022490"/>
    </source>
</evidence>
<dbReference type="InterPro" id="IPR011992">
    <property type="entry name" value="EF-hand-dom_pair"/>
</dbReference>
<protein>
    <recommendedName>
        <fullName evidence="7">Calpain-2 catalytic subunit</fullName>
        <ecNumber evidence="6">3.4.22.53</ecNumber>
    </recommendedName>
    <alternativeName>
        <fullName evidence="18">Calcium-activated neutral proteinase 2</fullName>
    </alternativeName>
    <alternativeName>
        <fullName evidence="19">Calpain M-type</fullName>
    </alternativeName>
    <alternativeName>
        <fullName evidence="20">Calpain-2 large subunit</fullName>
    </alternativeName>
    <alternativeName>
        <fullName evidence="17">Millimolar-calpain</fullName>
    </alternativeName>
</protein>
<evidence type="ECO:0000256" key="17">
    <source>
        <dbReference type="ARBA" id="ARBA00030109"/>
    </source>
</evidence>
<feature type="active site" evidence="21 22">
    <location>
        <position position="280"/>
    </location>
</feature>
<dbReference type="PROSITE" id="PS50203">
    <property type="entry name" value="CALPAIN_CAT"/>
    <property type="match status" value="1"/>
</dbReference>